<reference evidence="8 9" key="1">
    <citation type="submission" date="2015-12" db="EMBL/GenBank/DDBJ databases">
        <title>The genome of Folsomia candida.</title>
        <authorList>
            <person name="Faddeeva A."/>
            <person name="Derks M.F."/>
            <person name="Anvar Y."/>
            <person name="Smit S."/>
            <person name="Van Straalen N."/>
            <person name="Roelofs D."/>
        </authorList>
    </citation>
    <scope>NUCLEOTIDE SEQUENCE [LARGE SCALE GENOMIC DNA]</scope>
    <source>
        <strain evidence="8 9">VU population</strain>
        <tissue evidence="8">Whole body</tissue>
    </source>
</reference>
<evidence type="ECO:0000256" key="2">
    <source>
        <dbReference type="ARBA" id="ARBA00010835"/>
    </source>
</evidence>
<dbReference type="OrthoDB" id="277888at2759"/>
<dbReference type="SUPFAM" id="SSF75620">
    <property type="entry name" value="Release factor"/>
    <property type="match status" value="1"/>
</dbReference>
<evidence type="ECO:0000256" key="5">
    <source>
        <dbReference type="SAM" id="MobiDB-lite"/>
    </source>
</evidence>
<dbReference type="GO" id="GO:0003747">
    <property type="term" value="F:translation release factor activity"/>
    <property type="evidence" value="ECO:0007669"/>
    <property type="project" value="InterPro"/>
</dbReference>
<sequence length="278" mass="32061">MNTAAAITRNEIPRRAILALYKKLLRYSNSLKYTDKSYYCARVRGEFGKNRNILDNSVIHFQYQGVNLSSSSLKMPLLYHMSYGNGNSTKINSLVVKSSWSLRLFTRYPACFTFSHDNTVRFVHFRQYVGVRHKHTDGIDRSRVPIVNEEDLEEWYIKGSGPGGSNVNKRTNCCCLKHIPTGIVIKCHLARDLSQNRKLARTMMVEKLDDNINGDMSVNAQLERRAQKKINESVVRHKRTLDLKRRYKELLENENSKNDDERVIPSASEEVATKQQST</sequence>
<accession>A0A226ELH6</accession>
<dbReference type="GO" id="GO:0005739">
    <property type="term" value="C:mitochondrion"/>
    <property type="evidence" value="ECO:0007669"/>
    <property type="project" value="UniProtKB-SubCell"/>
</dbReference>
<dbReference type="PANTHER" id="PTHR46203">
    <property type="entry name" value="PROBABLE PEPTIDE CHAIN RELEASE FACTOR C12ORF65"/>
    <property type="match status" value="1"/>
</dbReference>
<protein>
    <submittedName>
        <fullName evidence="8">Uncharacterized protein</fullName>
    </submittedName>
</protein>
<name>A0A226ELH6_FOLCA</name>
<evidence type="ECO:0000259" key="7">
    <source>
        <dbReference type="Pfam" id="PF05347"/>
    </source>
</evidence>
<comment type="caution">
    <text evidence="8">The sequence shown here is derived from an EMBL/GenBank/DDBJ whole genome shotgun (WGS) entry which is preliminary data.</text>
</comment>
<evidence type="ECO:0000313" key="9">
    <source>
        <dbReference type="Proteomes" id="UP000198287"/>
    </source>
</evidence>
<dbReference type="PANTHER" id="PTHR46203:SF1">
    <property type="entry name" value="MITOCHONDRIAL TRANSLATION RELEASE FACTOR IN RESCUE"/>
    <property type="match status" value="1"/>
</dbReference>
<feature type="region of interest" description="Disordered" evidence="5">
    <location>
        <begin position="252"/>
        <end position="278"/>
    </location>
</feature>
<gene>
    <name evidence="8" type="ORF">Fcan01_06805</name>
</gene>
<dbReference type="Proteomes" id="UP000198287">
    <property type="component" value="Unassembled WGS sequence"/>
</dbReference>
<keyword evidence="4" id="KW-0496">Mitochondrion</keyword>
<evidence type="ECO:0000256" key="3">
    <source>
        <dbReference type="ARBA" id="ARBA00022946"/>
    </source>
</evidence>
<dbReference type="AlphaFoldDB" id="A0A226ELH6"/>
<dbReference type="InterPro" id="IPR008011">
    <property type="entry name" value="Complex1_LYR_dom"/>
</dbReference>
<evidence type="ECO:0000313" key="8">
    <source>
        <dbReference type="EMBL" id="OXA57591.1"/>
    </source>
</evidence>
<comment type="similarity">
    <text evidence="2">Belongs to the prokaryotic/mitochondrial release factor family.</text>
</comment>
<proteinExistence type="inferred from homology"/>
<dbReference type="Gene3D" id="3.30.160.20">
    <property type="match status" value="1"/>
</dbReference>
<feature type="domain" description="Prokaryotic-type class I peptide chain release factors" evidence="6">
    <location>
        <begin position="147"/>
        <end position="243"/>
    </location>
</feature>
<dbReference type="Pfam" id="PF05347">
    <property type="entry name" value="Complex1_LYR"/>
    <property type="match status" value="1"/>
</dbReference>
<dbReference type="InterPro" id="IPR045853">
    <property type="entry name" value="Pep_chain_release_fac_I_sf"/>
</dbReference>
<dbReference type="InterPro" id="IPR000352">
    <property type="entry name" value="Pep_chain_release_fac_I"/>
</dbReference>
<dbReference type="STRING" id="158441.A0A226ELH6"/>
<dbReference type="Pfam" id="PF00472">
    <property type="entry name" value="RF-1"/>
    <property type="match status" value="1"/>
</dbReference>
<evidence type="ECO:0000259" key="6">
    <source>
        <dbReference type="Pfam" id="PF00472"/>
    </source>
</evidence>
<feature type="compositionally biased region" description="Basic and acidic residues" evidence="5">
    <location>
        <begin position="252"/>
        <end position="263"/>
    </location>
</feature>
<dbReference type="InterPro" id="IPR052405">
    <property type="entry name" value="Mito_Transl_Release_Factor"/>
</dbReference>
<comment type="subcellular location">
    <subcellularLocation>
        <location evidence="1">Mitochondrion</location>
    </subcellularLocation>
</comment>
<feature type="domain" description="Complex 1 LYR protein" evidence="7">
    <location>
        <begin position="15"/>
        <end position="62"/>
    </location>
</feature>
<keyword evidence="3" id="KW-0809">Transit peptide</keyword>
<dbReference type="EMBL" id="LNIX01000003">
    <property type="protein sequence ID" value="OXA57591.1"/>
    <property type="molecule type" value="Genomic_DNA"/>
</dbReference>
<evidence type="ECO:0000256" key="1">
    <source>
        <dbReference type="ARBA" id="ARBA00004173"/>
    </source>
</evidence>
<keyword evidence="9" id="KW-1185">Reference proteome</keyword>
<evidence type="ECO:0000256" key="4">
    <source>
        <dbReference type="ARBA" id="ARBA00023128"/>
    </source>
</evidence>
<organism evidence="8 9">
    <name type="scientific">Folsomia candida</name>
    <name type="common">Springtail</name>
    <dbReference type="NCBI Taxonomy" id="158441"/>
    <lineage>
        <taxon>Eukaryota</taxon>
        <taxon>Metazoa</taxon>
        <taxon>Ecdysozoa</taxon>
        <taxon>Arthropoda</taxon>
        <taxon>Hexapoda</taxon>
        <taxon>Collembola</taxon>
        <taxon>Entomobryomorpha</taxon>
        <taxon>Isotomoidea</taxon>
        <taxon>Isotomidae</taxon>
        <taxon>Proisotominae</taxon>
        <taxon>Folsomia</taxon>
    </lineage>
</organism>
<dbReference type="OMA" id="NKRTNCC"/>